<organism evidence="5 6">
    <name type="scientific">Vibrio chanodichtyis</name>
    <dbReference type="NCBI Taxonomy" id="3027932"/>
    <lineage>
        <taxon>Bacteria</taxon>
        <taxon>Pseudomonadati</taxon>
        <taxon>Pseudomonadota</taxon>
        <taxon>Gammaproteobacteria</taxon>
        <taxon>Vibrionales</taxon>
        <taxon>Vibrionaceae</taxon>
        <taxon>Vibrio</taxon>
    </lineage>
</organism>
<reference evidence="5 6" key="1">
    <citation type="submission" date="2023-02" db="EMBL/GenBank/DDBJ databases">
        <title>Vibrio intestini sp. nov., a close relative of Vibrio cholerae isolated from the intestine of Healthy Culter dabryi.</title>
        <authorList>
            <person name="Wu N."/>
        </authorList>
    </citation>
    <scope>NUCLEOTIDE SEQUENCE [LARGE SCALE GENOMIC DNA]</scope>
    <source>
        <strain evidence="5 6">DSL-7</strain>
    </source>
</reference>
<dbReference type="Pfam" id="PF00149">
    <property type="entry name" value="Metallophos"/>
    <property type="match status" value="1"/>
</dbReference>
<dbReference type="Gene3D" id="3.90.780.10">
    <property type="entry name" value="5'-Nucleotidase, C-terminal domain"/>
    <property type="match status" value="1"/>
</dbReference>
<feature type="domain" description="5'-Nucleotidase C-terminal" evidence="4">
    <location>
        <begin position="384"/>
        <end position="538"/>
    </location>
</feature>
<dbReference type="InterPro" id="IPR036907">
    <property type="entry name" value="5'-Nucleotdase_C_sf"/>
</dbReference>
<proteinExistence type="inferred from homology"/>
<sequence length="580" mass="63397">MPIRISHQPASITLAHINDTHSYFEPTSLQLTLEHQTEILKPFVSAGGFARIATRVAQLRDDAQRMQRGFLFLHAGDCFQGTLYFSLFKGQANADMLNALNLDAMVVGNHELDLGNQPVAEFAQQIQFPLLAGNWDLSQERANKAPSLANNPKIYSYDAQQGHARWIEKSVNGENIAIFGLSIDKMADIANPDPDTPFVNALATAKATVAAIHQQGINKIILLSHLGYDGDIALAEQVDGISVIVGGHSHVLQGDFSALGIASQDHYGRRVNQTYIVQAGFYALMLGHCQIDFAADGQVTRFTGRNELLLGRRMFVDASMSQVQLDENYRQARDQVDNHPNVVVCKKDLTLQALLQDKYVAKVRQLQQQIIAHADHGLRHIRIPDAQGGSQIAPLVAKAFAHALNKRGLDVQFAIHNAGGVRNSILPGAISVADVAGKLLPFAVPIGVYQVSGRVIAQVLEGAINNALSNGVVGTGSGSYPYCDRLRFQYIADNPLGERITKLQIQQADKWQPIDFNLMYWGTSSAYTMKGKEGYDALLAMEGEGIVTQISMADAFIELLTDCPTLLSLDSNTIYECPLQ</sequence>
<accession>A0ABT5V3K9</accession>
<keyword evidence="1" id="KW-0732">Signal</keyword>
<dbReference type="InterPro" id="IPR008334">
    <property type="entry name" value="5'-Nucleotdase_C"/>
</dbReference>
<dbReference type="SUPFAM" id="SSF55816">
    <property type="entry name" value="5'-nucleotidase (syn. UDP-sugar hydrolase), C-terminal domain"/>
    <property type="match status" value="1"/>
</dbReference>
<dbReference type="InterPro" id="IPR029052">
    <property type="entry name" value="Metallo-depent_PP-like"/>
</dbReference>
<evidence type="ECO:0000259" key="4">
    <source>
        <dbReference type="Pfam" id="PF02872"/>
    </source>
</evidence>
<dbReference type="PANTHER" id="PTHR11575">
    <property type="entry name" value="5'-NUCLEOTIDASE-RELATED"/>
    <property type="match status" value="1"/>
</dbReference>
<dbReference type="PRINTS" id="PR01607">
    <property type="entry name" value="APYRASEFAMLY"/>
</dbReference>
<evidence type="ECO:0000313" key="5">
    <source>
        <dbReference type="EMBL" id="MDE1515383.1"/>
    </source>
</evidence>
<dbReference type="Gene3D" id="3.60.21.10">
    <property type="match status" value="1"/>
</dbReference>
<evidence type="ECO:0000313" key="6">
    <source>
        <dbReference type="Proteomes" id="UP001216189"/>
    </source>
</evidence>
<dbReference type="PANTHER" id="PTHR11575:SF24">
    <property type="entry name" value="5'-NUCLEOTIDASE"/>
    <property type="match status" value="1"/>
</dbReference>
<protein>
    <submittedName>
        <fullName evidence="5">Bifunctional UDP-sugar hydrolase/5'-nucleotidase</fullName>
    </submittedName>
</protein>
<dbReference type="Proteomes" id="UP001216189">
    <property type="component" value="Unassembled WGS sequence"/>
</dbReference>
<gene>
    <name evidence="5" type="ORF">PUN32_10215</name>
</gene>
<dbReference type="RefSeq" id="WP_274723002.1">
    <property type="nucleotide sequence ID" value="NZ_JARBFT010000009.1"/>
</dbReference>
<evidence type="ECO:0000256" key="1">
    <source>
        <dbReference type="ARBA" id="ARBA00022729"/>
    </source>
</evidence>
<dbReference type="InterPro" id="IPR004843">
    <property type="entry name" value="Calcineurin-like_PHP"/>
</dbReference>
<comment type="caution">
    <text evidence="5">The sequence shown here is derived from an EMBL/GenBank/DDBJ whole genome shotgun (WGS) entry which is preliminary data.</text>
</comment>
<keyword evidence="6" id="KW-1185">Reference proteome</keyword>
<keyword evidence="2 5" id="KW-0378">Hydrolase</keyword>
<name>A0ABT5V3K9_9VIBR</name>
<dbReference type="SUPFAM" id="SSF56300">
    <property type="entry name" value="Metallo-dependent phosphatases"/>
    <property type="match status" value="1"/>
</dbReference>
<dbReference type="InterPro" id="IPR006179">
    <property type="entry name" value="5_nucleotidase/apyrase"/>
</dbReference>
<dbReference type="EMBL" id="JARBFT010000009">
    <property type="protein sequence ID" value="MDE1515383.1"/>
    <property type="molecule type" value="Genomic_DNA"/>
</dbReference>
<dbReference type="Pfam" id="PF02872">
    <property type="entry name" value="5_nucleotid_C"/>
    <property type="match status" value="1"/>
</dbReference>
<comment type="similarity">
    <text evidence="2">Belongs to the 5'-nucleotidase family.</text>
</comment>
<feature type="domain" description="Calcineurin-like phosphoesterase" evidence="3">
    <location>
        <begin position="13"/>
        <end position="251"/>
    </location>
</feature>
<evidence type="ECO:0000259" key="3">
    <source>
        <dbReference type="Pfam" id="PF00149"/>
    </source>
</evidence>
<evidence type="ECO:0000256" key="2">
    <source>
        <dbReference type="RuleBase" id="RU362119"/>
    </source>
</evidence>
<keyword evidence="2" id="KW-0547">Nucleotide-binding</keyword>
<dbReference type="GO" id="GO:0016787">
    <property type="term" value="F:hydrolase activity"/>
    <property type="evidence" value="ECO:0007669"/>
    <property type="project" value="UniProtKB-KW"/>
</dbReference>